<evidence type="ECO:0000313" key="3">
    <source>
        <dbReference type="Proteomes" id="UP000509684"/>
    </source>
</evidence>
<dbReference type="Gene3D" id="3.30.2010.10">
    <property type="entry name" value="Metalloproteases ('zincins'), catalytic domain"/>
    <property type="match status" value="1"/>
</dbReference>
<name>A0A7D5NCP0_9PROT</name>
<dbReference type="Proteomes" id="UP000509684">
    <property type="component" value="Chromosome"/>
</dbReference>
<protein>
    <submittedName>
        <fullName evidence="2">M48 family metallopeptidase</fullName>
    </submittedName>
</protein>
<evidence type="ECO:0000313" key="2">
    <source>
        <dbReference type="EMBL" id="QLH50491.1"/>
    </source>
</evidence>
<accession>A0A7D5NCP0</accession>
<gene>
    <name evidence="2" type="ORF">HWD57_12395</name>
</gene>
<dbReference type="InterPro" id="IPR002725">
    <property type="entry name" value="YgjP-like_metallopeptidase"/>
</dbReference>
<organism evidence="2 3">
    <name type="scientific">Candidatus Accumulibacter cognatus</name>
    <dbReference type="NCBI Taxonomy" id="2954383"/>
    <lineage>
        <taxon>Bacteria</taxon>
        <taxon>Pseudomonadati</taxon>
        <taxon>Pseudomonadota</taxon>
        <taxon>Betaproteobacteria</taxon>
        <taxon>Candidatus Accumulibacter</taxon>
    </lineage>
</organism>
<dbReference type="CDD" id="cd07344">
    <property type="entry name" value="M48_yhfN_like"/>
    <property type="match status" value="1"/>
</dbReference>
<proteinExistence type="predicted"/>
<dbReference type="AlphaFoldDB" id="A0A7D5NCP0"/>
<dbReference type="PANTHER" id="PTHR30399:SF1">
    <property type="entry name" value="UTP PYROPHOSPHATASE"/>
    <property type="match status" value="1"/>
</dbReference>
<dbReference type="KEGG" id="acog:HWD57_12395"/>
<sequence>MVTQIELGDVVLEVLKKDIRNIHLSVYPPTGRVRLVVPERMKLDTIRLFAISKLAWIRQQQKKLREQERESRREFIDRESHHVWGRRVLMKLVEADEPATVQLRHSTLLLTVRPGTDEAGRKAIVANWYRQILKAEVAPLITAWGPRLEVEVSGFYVQQMKTKWGSCNPSACTIRLNTELAKKPKECLEYVVVHEMLHLLEPTHSDRFMALLGLHYPTWRESRAMLNELPLADWPGVSPTELDQPTG</sequence>
<dbReference type="PANTHER" id="PTHR30399">
    <property type="entry name" value="UNCHARACTERIZED PROTEIN YGJP"/>
    <property type="match status" value="1"/>
</dbReference>
<feature type="domain" description="YgjP-like metallopeptidase" evidence="1">
    <location>
        <begin position="24"/>
        <end position="228"/>
    </location>
</feature>
<evidence type="ECO:0000259" key="1">
    <source>
        <dbReference type="Pfam" id="PF01863"/>
    </source>
</evidence>
<dbReference type="InterPro" id="IPR053136">
    <property type="entry name" value="UTP_pyrophosphatase-like"/>
</dbReference>
<reference evidence="2 3" key="1">
    <citation type="journal article" date="2019" name="Microbiome">
        <title>Annotated bacterial chromosomes from frame-shift-corrected long-read metagenomic data.</title>
        <authorList>
            <person name="Arumugam K."/>
            <person name="Bagci C."/>
            <person name="Bessarab I."/>
            <person name="Beier S."/>
            <person name="Buchfink B."/>
            <person name="Gorska A."/>
            <person name="Qiu G."/>
            <person name="Huson D.H."/>
            <person name="Williams R.B.H."/>
        </authorList>
    </citation>
    <scope>NUCLEOTIDE SEQUENCE [LARGE SCALE GENOMIC DNA]</scope>
    <source>
        <strain evidence="2">SSA1</strain>
    </source>
</reference>
<dbReference type="EMBL" id="CP058708">
    <property type="protein sequence ID" value="QLH50491.1"/>
    <property type="molecule type" value="Genomic_DNA"/>
</dbReference>
<dbReference type="Pfam" id="PF01863">
    <property type="entry name" value="YgjP-like"/>
    <property type="match status" value="1"/>
</dbReference>